<name>A0A843XBM4_COLES</name>
<evidence type="ECO:0000313" key="2">
    <source>
        <dbReference type="EMBL" id="MQM16703.1"/>
    </source>
</evidence>
<dbReference type="Proteomes" id="UP000652761">
    <property type="component" value="Unassembled WGS sequence"/>
</dbReference>
<feature type="compositionally biased region" description="Acidic residues" evidence="1">
    <location>
        <begin position="38"/>
        <end position="49"/>
    </location>
</feature>
<accession>A0A843XBM4</accession>
<sequence length="306" mass="34952">MRQHLLGHKESRQRRPENEAEISEELSGRLNKRARRDDDDEPGSEDLDLELTKAIEHERATRLRGKTPIGGSGSRGNTDATPQRAGPMDSYQMLGMISRLHHVMKYTDMALRERSRSSISGLKTSNMDAYRMRIEIYSDSQLQYVVGRVNPDEPRDPEFRVPTKRPRASPPSSKGKQPENVENIEEQSELELAQYSKSDSRPITPTMVKPPPSLRRTTSGIYITKRASATARDDLAFEKIRQIYVRRMPRGKGLHTQMQEMDQLTEKKKESKTGRRRLVSYNSKENDDDDDPSAIADTTTSDCIYT</sequence>
<feature type="compositionally biased region" description="Basic and acidic residues" evidence="1">
    <location>
        <begin position="7"/>
        <end position="18"/>
    </location>
</feature>
<organism evidence="2 3">
    <name type="scientific">Colocasia esculenta</name>
    <name type="common">Wild taro</name>
    <name type="synonym">Arum esculentum</name>
    <dbReference type="NCBI Taxonomy" id="4460"/>
    <lineage>
        <taxon>Eukaryota</taxon>
        <taxon>Viridiplantae</taxon>
        <taxon>Streptophyta</taxon>
        <taxon>Embryophyta</taxon>
        <taxon>Tracheophyta</taxon>
        <taxon>Spermatophyta</taxon>
        <taxon>Magnoliopsida</taxon>
        <taxon>Liliopsida</taxon>
        <taxon>Araceae</taxon>
        <taxon>Aroideae</taxon>
        <taxon>Colocasieae</taxon>
        <taxon>Colocasia</taxon>
    </lineage>
</organism>
<feature type="compositionally biased region" description="Basic and acidic residues" evidence="1">
    <location>
        <begin position="264"/>
        <end position="273"/>
    </location>
</feature>
<proteinExistence type="predicted"/>
<feature type="compositionally biased region" description="Basic and acidic residues" evidence="1">
    <location>
        <begin position="150"/>
        <end position="161"/>
    </location>
</feature>
<evidence type="ECO:0000313" key="3">
    <source>
        <dbReference type="Proteomes" id="UP000652761"/>
    </source>
</evidence>
<comment type="caution">
    <text evidence="2">The sequence shown here is derived from an EMBL/GenBank/DDBJ whole genome shotgun (WGS) entry which is preliminary data.</text>
</comment>
<feature type="compositionally biased region" description="Low complexity" evidence="1">
    <location>
        <begin position="293"/>
        <end position="306"/>
    </location>
</feature>
<evidence type="ECO:0000256" key="1">
    <source>
        <dbReference type="SAM" id="MobiDB-lite"/>
    </source>
</evidence>
<feature type="region of interest" description="Disordered" evidence="1">
    <location>
        <begin position="264"/>
        <end position="306"/>
    </location>
</feature>
<protein>
    <submittedName>
        <fullName evidence="2">Uncharacterized protein</fullName>
    </submittedName>
</protein>
<reference evidence="2" key="1">
    <citation type="submission" date="2017-07" db="EMBL/GenBank/DDBJ databases">
        <title>Taro Niue Genome Assembly and Annotation.</title>
        <authorList>
            <person name="Atibalentja N."/>
            <person name="Keating K."/>
            <person name="Fields C.J."/>
        </authorList>
    </citation>
    <scope>NUCLEOTIDE SEQUENCE</scope>
    <source>
        <strain evidence="2">Niue_2</strain>
        <tissue evidence="2">Leaf</tissue>
    </source>
</reference>
<keyword evidence="3" id="KW-1185">Reference proteome</keyword>
<dbReference type="EMBL" id="NMUH01007127">
    <property type="protein sequence ID" value="MQM16703.1"/>
    <property type="molecule type" value="Genomic_DNA"/>
</dbReference>
<dbReference type="AlphaFoldDB" id="A0A843XBM4"/>
<feature type="region of interest" description="Disordered" evidence="1">
    <location>
        <begin position="149"/>
        <end position="220"/>
    </location>
</feature>
<feature type="compositionally biased region" description="Basic and acidic residues" evidence="1">
    <location>
        <begin position="50"/>
        <end position="61"/>
    </location>
</feature>
<feature type="region of interest" description="Disordered" evidence="1">
    <location>
        <begin position="1"/>
        <end position="88"/>
    </location>
</feature>
<gene>
    <name evidence="2" type="ORF">Taro_049662</name>
</gene>